<reference evidence="1" key="1">
    <citation type="journal article" date="2021" name="Proc. Natl. Acad. Sci. U.S.A.">
        <title>A Catalog of Tens of Thousands of Viruses from Human Metagenomes Reveals Hidden Associations with Chronic Diseases.</title>
        <authorList>
            <person name="Tisza M.J."/>
            <person name="Buck C.B."/>
        </authorList>
    </citation>
    <scope>NUCLEOTIDE SEQUENCE</scope>
    <source>
        <strain evidence="1">CtCVD13</strain>
    </source>
</reference>
<organism evidence="1">
    <name type="scientific">Siphoviridae sp. ctCVD13</name>
    <dbReference type="NCBI Taxonomy" id="2826194"/>
    <lineage>
        <taxon>Viruses</taxon>
        <taxon>Duplodnaviria</taxon>
        <taxon>Heunggongvirae</taxon>
        <taxon>Uroviricota</taxon>
        <taxon>Caudoviricetes</taxon>
    </lineage>
</organism>
<proteinExistence type="predicted"/>
<evidence type="ECO:0000313" key="1">
    <source>
        <dbReference type="EMBL" id="DAD81055.1"/>
    </source>
</evidence>
<name>A0A8S5MG60_9CAUD</name>
<dbReference type="EMBL" id="BK014894">
    <property type="protein sequence ID" value="DAD81055.1"/>
    <property type="molecule type" value="Genomic_DNA"/>
</dbReference>
<sequence length="127" mass="14738">MKTKYLLLLSEIIDKMDIKEELQNLDFNTGDEKEDREKLGAALITLIITRIYKCEKEVYTFVANYRGYYPSKPVFTDEDTEDIKTEKNKKYEEDLKLALEKAENEDIIALFKEISKLPGVASFLSIA</sequence>
<protein>
    <submittedName>
        <fullName evidence="1">Uncharacterized protein</fullName>
    </submittedName>
</protein>
<accession>A0A8S5MG60</accession>